<feature type="transmembrane region" description="Helical" evidence="1">
    <location>
        <begin position="25"/>
        <end position="49"/>
    </location>
</feature>
<feature type="transmembrane region" description="Helical" evidence="1">
    <location>
        <begin position="101"/>
        <end position="123"/>
    </location>
</feature>
<organism evidence="3 4">
    <name type="scientific">Pristionchus mayeri</name>
    <dbReference type="NCBI Taxonomy" id="1317129"/>
    <lineage>
        <taxon>Eukaryota</taxon>
        <taxon>Metazoa</taxon>
        <taxon>Ecdysozoa</taxon>
        <taxon>Nematoda</taxon>
        <taxon>Chromadorea</taxon>
        <taxon>Rhabditida</taxon>
        <taxon>Rhabditina</taxon>
        <taxon>Diplogasteromorpha</taxon>
        <taxon>Diplogasteroidea</taxon>
        <taxon>Neodiplogasteridae</taxon>
        <taxon>Pristionchus</taxon>
    </lineage>
</organism>
<feature type="transmembrane region" description="Helical" evidence="1">
    <location>
        <begin position="189"/>
        <end position="208"/>
    </location>
</feature>
<dbReference type="PANTHER" id="PTHR47521:SF7">
    <property type="entry name" value="SERPENTINE RECEPTOR CLASS EPSILON-6"/>
    <property type="match status" value="1"/>
</dbReference>
<evidence type="ECO:0000313" key="4">
    <source>
        <dbReference type="Proteomes" id="UP001328107"/>
    </source>
</evidence>
<keyword evidence="1" id="KW-0812">Transmembrane</keyword>
<comment type="caution">
    <text evidence="3">The sequence shown here is derived from an EMBL/GenBank/DDBJ whole genome shotgun (WGS) entry which is preliminary data.</text>
</comment>
<evidence type="ECO:0000313" key="3">
    <source>
        <dbReference type="EMBL" id="GMR35597.1"/>
    </source>
</evidence>
<gene>
    <name evidence="2" type="ORF">PMAYCL1PPCAC_05783</name>
    <name evidence="3" type="ORF">PMAYCL1PPCAC_05792</name>
</gene>
<feature type="non-terminal residue" evidence="3">
    <location>
        <position position="1"/>
    </location>
</feature>
<accession>A0AAN5CA98</accession>
<feature type="non-terminal residue" evidence="3">
    <location>
        <position position="236"/>
    </location>
</feature>
<keyword evidence="4" id="KW-1185">Reference proteome</keyword>
<keyword evidence="1" id="KW-0472">Membrane</keyword>
<dbReference type="Proteomes" id="UP001328107">
    <property type="component" value="Unassembled WGS sequence"/>
</dbReference>
<dbReference type="EMBL" id="BTRK01000002">
    <property type="protein sequence ID" value="GMR35588.1"/>
    <property type="molecule type" value="Genomic_DNA"/>
</dbReference>
<dbReference type="AlphaFoldDB" id="A0AAN5CA98"/>
<feature type="transmembrane region" description="Helical" evidence="1">
    <location>
        <begin position="61"/>
        <end position="81"/>
    </location>
</feature>
<feature type="transmembrane region" description="Helical" evidence="1">
    <location>
        <begin position="157"/>
        <end position="177"/>
    </location>
</feature>
<dbReference type="PANTHER" id="PTHR47521">
    <property type="entry name" value="SERPENTINE RECEPTOR, CLASS E (EPSILON)-RELATED"/>
    <property type="match status" value="1"/>
</dbReference>
<dbReference type="InterPro" id="IPR052860">
    <property type="entry name" value="NRL-GPCR1"/>
</dbReference>
<reference evidence="3" key="2">
    <citation type="submission" date="2023-06" db="EMBL/GenBank/DDBJ databases">
        <title>Genome assembly of Pristionchus species.</title>
        <authorList>
            <person name="Yoshida K."/>
            <person name="Sommer R.J."/>
        </authorList>
    </citation>
    <scope>NUCLEOTIDE SEQUENCE</scope>
    <source>
        <strain evidence="3 4">RS5460</strain>
    </source>
</reference>
<proteinExistence type="predicted"/>
<keyword evidence="1" id="KW-1133">Transmembrane helix</keyword>
<reference evidence="4" key="1">
    <citation type="submission" date="2022-10" db="EMBL/GenBank/DDBJ databases">
        <title>Genome assembly of Pristionchus species.</title>
        <authorList>
            <person name="Yoshida K."/>
            <person name="Sommer R.J."/>
        </authorList>
    </citation>
    <scope>NUCLEOTIDE SEQUENCE [LARGE SCALE GENOMIC DNA]</scope>
    <source>
        <strain evidence="4">RS5460</strain>
    </source>
</reference>
<sequence>SQMSFNILIWVNQTNSVGHESVFQIVYYVEVAIILFILLSVPVAIIAVWRAVPMHANTRCIYIAFLLHYFLASVARISLIYHQAYGQSMDEYYTLYLHFSIQSAFTLVGYLAFALVFLVNWLLMGRYKVRLPSNQYNVNRNYQLRENLMVMKTLSKLVLMTPFIYIPPFSFFWLSFMVREQFLQCLFKAFFDLGISIFTAALIVRLLTADKRFEKGLRSIAAFDKLYKCRATEQSS</sequence>
<name>A0AAN5CA98_9BILA</name>
<evidence type="ECO:0000256" key="1">
    <source>
        <dbReference type="SAM" id="Phobius"/>
    </source>
</evidence>
<evidence type="ECO:0000313" key="2">
    <source>
        <dbReference type="EMBL" id="GMR35588.1"/>
    </source>
</evidence>
<evidence type="ECO:0008006" key="5">
    <source>
        <dbReference type="Google" id="ProtNLM"/>
    </source>
</evidence>
<protein>
    <recommendedName>
        <fullName evidence="5">G protein-coupled receptor</fullName>
    </recommendedName>
</protein>
<dbReference type="EMBL" id="BTRK01000002">
    <property type="protein sequence ID" value="GMR35597.1"/>
    <property type="molecule type" value="Genomic_DNA"/>
</dbReference>